<evidence type="ECO:0000256" key="1">
    <source>
        <dbReference type="SAM" id="MobiDB-lite"/>
    </source>
</evidence>
<dbReference type="STRING" id="39692.BST38_25225"/>
<feature type="signal peptide" evidence="2">
    <location>
        <begin position="1"/>
        <end position="24"/>
    </location>
</feature>
<dbReference type="SUPFAM" id="SSF49503">
    <property type="entry name" value="Cupredoxins"/>
    <property type="match status" value="1"/>
</dbReference>
<keyword evidence="2" id="KW-0732">Signal</keyword>
<gene>
    <name evidence="3" type="ORF">MPP7335_00654</name>
</gene>
<keyword evidence="4" id="KW-1185">Reference proteome</keyword>
<evidence type="ECO:0008006" key="5">
    <source>
        <dbReference type="Google" id="ProtNLM"/>
    </source>
</evidence>
<sequence>MSTTTTRLLAATAAALLLAGCAGSTESGDGASQSTPGTDGQQAPTSAAEPAPEQLVIDVTIKDGKVTPTNEQLRAGLNEPIVVRVDSDVPDELHVHSTPEHSFPIGVGPQQSFEFSVTVPGRVDVELHEAHTTIATIQVQ</sequence>
<dbReference type="InterPro" id="IPR008972">
    <property type="entry name" value="Cupredoxin"/>
</dbReference>
<feature type="region of interest" description="Disordered" evidence="1">
    <location>
        <begin position="24"/>
        <end position="53"/>
    </location>
</feature>
<proteinExistence type="predicted"/>
<protein>
    <recommendedName>
        <fullName evidence="5">EfeO-type cupredoxin-like domain-containing protein</fullName>
    </recommendedName>
</protein>
<feature type="compositionally biased region" description="Polar residues" evidence="1">
    <location>
        <begin position="24"/>
        <end position="45"/>
    </location>
</feature>
<dbReference type="EMBL" id="UEGS01000001">
    <property type="protein sequence ID" value="SRX78921.1"/>
    <property type="molecule type" value="Genomic_DNA"/>
</dbReference>
<evidence type="ECO:0000256" key="2">
    <source>
        <dbReference type="SAM" id="SignalP"/>
    </source>
</evidence>
<accession>A0A375YCT4</accession>
<evidence type="ECO:0000313" key="3">
    <source>
        <dbReference type="EMBL" id="SRX78921.1"/>
    </source>
</evidence>
<reference evidence="3 4" key="1">
    <citation type="submission" date="2018-05" db="EMBL/GenBank/DDBJ databases">
        <authorList>
            <consortium name="IHU Genomes"/>
        </authorList>
    </citation>
    <scope>NUCLEOTIDE SEQUENCE [LARGE SCALE GENOMIC DNA]</scope>
    <source>
        <strain evidence="3 4">P7335</strain>
    </source>
</reference>
<organism evidence="3 4">
    <name type="scientific">Mycolicibacterium parafortuitum</name>
    <name type="common">Mycobacterium parafortuitum</name>
    <dbReference type="NCBI Taxonomy" id="39692"/>
    <lineage>
        <taxon>Bacteria</taxon>
        <taxon>Bacillati</taxon>
        <taxon>Actinomycetota</taxon>
        <taxon>Actinomycetes</taxon>
        <taxon>Mycobacteriales</taxon>
        <taxon>Mycobacteriaceae</taxon>
        <taxon>Mycolicibacterium</taxon>
    </lineage>
</organism>
<name>A0A375YCT4_MYCPF</name>
<dbReference type="Proteomes" id="UP000252008">
    <property type="component" value="Unassembled WGS sequence"/>
</dbReference>
<dbReference type="PROSITE" id="PS51257">
    <property type="entry name" value="PROKAR_LIPOPROTEIN"/>
    <property type="match status" value="1"/>
</dbReference>
<feature type="chain" id="PRO_5016564543" description="EfeO-type cupredoxin-like domain-containing protein" evidence="2">
    <location>
        <begin position="25"/>
        <end position="140"/>
    </location>
</feature>
<dbReference type="AlphaFoldDB" id="A0A375YCT4"/>
<evidence type="ECO:0000313" key="4">
    <source>
        <dbReference type="Proteomes" id="UP000252008"/>
    </source>
</evidence>